<dbReference type="SUPFAM" id="SSF52266">
    <property type="entry name" value="SGNH hydrolase"/>
    <property type="match status" value="1"/>
</dbReference>
<dbReference type="AlphaFoldDB" id="A0A169P7Q0"/>
<dbReference type="Proteomes" id="UP000217676">
    <property type="component" value="Chromosome"/>
</dbReference>
<dbReference type="InterPro" id="IPR037459">
    <property type="entry name" value="RhgT-like"/>
</dbReference>
<dbReference type="EMBL" id="AP017424">
    <property type="protein sequence ID" value="BAU86762.1"/>
    <property type="molecule type" value="Genomic_DNA"/>
</dbReference>
<protein>
    <submittedName>
        <fullName evidence="3">Lipolytic protein G-D-S-L family</fullName>
    </submittedName>
</protein>
<comment type="similarity">
    <text evidence="1">Belongs to the 'GDSL' lipolytic enzyme family.</text>
</comment>
<name>A0A169P7Q0_STRLU</name>
<evidence type="ECO:0000256" key="1">
    <source>
        <dbReference type="ARBA" id="ARBA00008668"/>
    </source>
</evidence>
<evidence type="ECO:0000313" key="3">
    <source>
        <dbReference type="EMBL" id="BAU86762.1"/>
    </source>
</evidence>
<dbReference type="CDD" id="cd01821">
    <property type="entry name" value="Rhamnogalacturan_acetylesterase_like"/>
    <property type="match status" value="1"/>
</dbReference>
<accession>A0A169P7Q0</accession>
<evidence type="ECO:0000313" key="4">
    <source>
        <dbReference type="Proteomes" id="UP000217676"/>
    </source>
</evidence>
<dbReference type="GO" id="GO:0016787">
    <property type="term" value="F:hydrolase activity"/>
    <property type="evidence" value="ECO:0007669"/>
    <property type="project" value="UniProtKB-KW"/>
</dbReference>
<keyword evidence="2" id="KW-0378">Hydrolase</keyword>
<dbReference type="PANTHER" id="PTHR43695:SF1">
    <property type="entry name" value="RHAMNOGALACTURONAN ACETYLESTERASE"/>
    <property type="match status" value="1"/>
</dbReference>
<dbReference type="PANTHER" id="PTHR43695">
    <property type="entry name" value="PUTATIVE (AFU_ORTHOLOGUE AFUA_2G17250)-RELATED"/>
    <property type="match status" value="1"/>
</dbReference>
<gene>
    <name evidence="3" type="ORF">SLA_5893</name>
</gene>
<dbReference type="RefSeq" id="WP_359876044.1">
    <property type="nucleotide sequence ID" value="NZ_JBEYHT010000017.1"/>
</dbReference>
<proteinExistence type="inferred from homology"/>
<keyword evidence="4" id="KW-1185">Reference proteome</keyword>
<dbReference type="Gene3D" id="3.40.50.1110">
    <property type="entry name" value="SGNH hydrolase"/>
    <property type="match status" value="1"/>
</dbReference>
<sequence length="273" mass="31428">MTYPEAMTEAEARPGRRTRIFLSGGSGTVTRPASHLPMMGWGQALGLFLTDDVEVVNCSRARASTKSFRERGRLQWILDEMEPGDYLVMAFGQIDWKPDPGIHTEPFEDFLEHLRAYVTGARERQAHPILMMPFERRRIDRHGNVSRFLGDYPVAMRQLAHEEFVPLVDVYGQSLRWWEELGPEHSKHVFTYLRPGEPLMPIVQDADNVHLRAEGAVEVARFTARALVTQGLIPAHWVKDLDRRTFSYDEMGWLDEATFQHRTKSRVTPARDL</sequence>
<organism evidence="3 4">
    <name type="scientific">Streptomyces laurentii</name>
    <dbReference type="NCBI Taxonomy" id="39478"/>
    <lineage>
        <taxon>Bacteria</taxon>
        <taxon>Bacillati</taxon>
        <taxon>Actinomycetota</taxon>
        <taxon>Actinomycetes</taxon>
        <taxon>Kitasatosporales</taxon>
        <taxon>Streptomycetaceae</taxon>
        <taxon>Streptomyces</taxon>
    </lineage>
</organism>
<reference evidence="3 4" key="1">
    <citation type="journal article" date="2016" name="Genome Announc.">
        <title>Complete Genome Sequence of Thiostrepton-Producing Streptomyces laurentii ATCC 31255.</title>
        <authorList>
            <person name="Doi K."/>
            <person name="Fujino Y."/>
            <person name="Nagayoshi Y."/>
            <person name="Ohshima T."/>
            <person name="Ogata S."/>
        </authorList>
    </citation>
    <scope>NUCLEOTIDE SEQUENCE [LARGE SCALE GENOMIC DNA]</scope>
    <source>
        <strain evidence="3 4">ATCC 31255</strain>
    </source>
</reference>
<dbReference type="KEGG" id="slau:SLA_5893"/>
<dbReference type="InterPro" id="IPR036514">
    <property type="entry name" value="SGNH_hydro_sf"/>
</dbReference>
<evidence type="ECO:0000256" key="2">
    <source>
        <dbReference type="ARBA" id="ARBA00022801"/>
    </source>
</evidence>